<dbReference type="InterPro" id="IPR036875">
    <property type="entry name" value="Znf_CCHC_sf"/>
</dbReference>
<dbReference type="EMBL" id="JAZGQO010000021">
    <property type="protein sequence ID" value="KAK6165443.1"/>
    <property type="molecule type" value="Genomic_DNA"/>
</dbReference>
<dbReference type="PROSITE" id="PS50158">
    <property type="entry name" value="ZF_CCHC"/>
    <property type="match status" value="2"/>
</dbReference>
<accession>A0AAN8G0H5</accession>
<sequence length="399" mass="44413">MADVQLLIKDNTVKVLVNDVKKYRARDIIILVEEKLGVDSVLACVPCSDSYDVTIVNRNSAKQLADDGLVCGDEGLPCKFVDSRVKVVSFMHLPVYISDDDIYKKLENWGVTPVGPLHRKTIDIDGKRKYDGTRFIKVDFPPNISSLPYATSFDGVSYSIRHNDQERVCFLCLQSGHVVAQCPEFKCFRCKQAGHGKRRCASVLCQRCNEFDWKCECVVDEGDDDIFTPTVDARAEIPNSNDNSNDNGNANKTEVSDDEAIRVIVHNPNVADVIEVGTPTDACGSVDNIIMCDKLNSDVNQAANVIGNLDDKPISENEVDVDKTVDDDSEFEVEDPNYIQVSRGDSTERKSPYPRRNRKSVAYNPLKSKIGKIKKVVINPLVGDRMKVSIESALKDKSK</sequence>
<proteinExistence type="predicted"/>
<comment type="caution">
    <text evidence="4">The sequence shown here is derived from an EMBL/GenBank/DDBJ whole genome shotgun (WGS) entry which is preliminary data.</text>
</comment>
<dbReference type="Gene3D" id="4.10.60.10">
    <property type="entry name" value="Zinc finger, CCHC-type"/>
    <property type="match status" value="1"/>
</dbReference>
<dbReference type="SUPFAM" id="SSF57756">
    <property type="entry name" value="Retrovirus zinc finger-like domains"/>
    <property type="match status" value="1"/>
</dbReference>
<gene>
    <name evidence="4" type="ORF">SNE40_022370</name>
</gene>
<reference evidence="4 5" key="1">
    <citation type="submission" date="2024-01" db="EMBL/GenBank/DDBJ databases">
        <title>The genome of the rayed Mediterranean limpet Patella caerulea (Linnaeus, 1758).</title>
        <authorList>
            <person name="Anh-Thu Weber A."/>
            <person name="Halstead-Nussloch G."/>
        </authorList>
    </citation>
    <scope>NUCLEOTIDE SEQUENCE [LARGE SCALE GENOMIC DNA]</scope>
    <source>
        <strain evidence="4">AATW-2023a</strain>
        <tissue evidence="4">Whole specimen</tissue>
    </source>
</reference>
<dbReference type="GO" id="GO:0008270">
    <property type="term" value="F:zinc ion binding"/>
    <property type="evidence" value="ECO:0007669"/>
    <property type="project" value="UniProtKB-KW"/>
</dbReference>
<feature type="domain" description="CCHC-type" evidence="3">
    <location>
        <begin position="186"/>
        <end position="200"/>
    </location>
</feature>
<organism evidence="4 5">
    <name type="scientific">Patella caerulea</name>
    <name type="common">Rayed Mediterranean limpet</name>
    <dbReference type="NCBI Taxonomy" id="87958"/>
    <lineage>
        <taxon>Eukaryota</taxon>
        <taxon>Metazoa</taxon>
        <taxon>Spiralia</taxon>
        <taxon>Lophotrochozoa</taxon>
        <taxon>Mollusca</taxon>
        <taxon>Gastropoda</taxon>
        <taxon>Patellogastropoda</taxon>
        <taxon>Patelloidea</taxon>
        <taxon>Patellidae</taxon>
        <taxon>Patella</taxon>
    </lineage>
</organism>
<name>A0AAN8G0H5_PATCE</name>
<evidence type="ECO:0000313" key="4">
    <source>
        <dbReference type="EMBL" id="KAK6165443.1"/>
    </source>
</evidence>
<keyword evidence="1" id="KW-0862">Zinc</keyword>
<dbReference type="SMART" id="SM00343">
    <property type="entry name" value="ZnF_C2HC"/>
    <property type="match status" value="2"/>
</dbReference>
<feature type="domain" description="CCHC-type" evidence="3">
    <location>
        <begin position="169"/>
        <end position="184"/>
    </location>
</feature>
<dbReference type="Proteomes" id="UP001347796">
    <property type="component" value="Unassembled WGS sequence"/>
</dbReference>
<evidence type="ECO:0000313" key="5">
    <source>
        <dbReference type="Proteomes" id="UP001347796"/>
    </source>
</evidence>
<keyword evidence="1" id="KW-0863">Zinc-finger</keyword>
<evidence type="ECO:0000259" key="3">
    <source>
        <dbReference type="PROSITE" id="PS50158"/>
    </source>
</evidence>
<feature type="region of interest" description="Disordered" evidence="2">
    <location>
        <begin position="235"/>
        <end position="258"/>
    </location>
</feature>
<keyword evidence="5" id="KW-1185">Reference proteome</keyword>
<feature type="compositionally biased region" description="Low complexity" evidence="2">
    <location>
        <begin position="239"/>
        <end position="251"/>
    </location>
</feature>
<evidence type="ECO:0000256" key="1">
    <source>
        <dbReference type="PROSITE-ProRule" id="PRU00047"/>
    </source>
</evidence>
<dbReference type="InterPro" id="IPR001878">
    <property type="entry name" value="Znf_CCHC"/>
</dbReference>
<protein>
    <recommendedName>
        <fullName evidence="3">CCHC-type domain-containing protein</fullName>
    </recommendedName>
</protein>
<evidence type="ECO:0000256" key="2">
    <source>
        <dbReference type="SAM" id="MobiDB-lite"/>
    </source>
</evidence>
<dbReference type="AlphaFoldDB" id="A0AAN8G0H5"/>
<keyword evidence="1" id="KW-0479">Metal-binding</keyword>
<dbReference type="GO" id="GO:0003676">
    <property type="term" value="F:nucleic acid binding"/>
    <property type="evidence" value="ECO:0007669"/>
    <property type="project" value="InterPro"/>
</dbReference>